<protein>
    <submittedName>
        <fullName evidence="3">Uncharacterized protein</fullName>
    </submittedName>
</protein>
<evidence type="ECO:0000313" key="3">
    <source>
        <dbReference type="EMBL" id="QIN84624.1"/>
    </source>
</evidence>
<keyword evidence="2" id="KW-1133">Transmembrane helix</keyword>
<feature type="region of interest" description="Disordered" evidence="1">
    <location>
        <begin position="52"/>
        <end position="76"/>
    </location>
</feature>
<dbReference type="RefSeq" id="WP_166178995.1">
    <property type="nucleotide sequence ID" value="NZ_CP045119.1"/>
</dbReference>
<evidence type="ECO:0000256" key="1">
    <source>
        <dbReference type="SAM" id="MobiDB-lite"/>
    </source>
</evidence>
<name>A0A6G8QDP2_9ACTN</name>
<keyword evidence="4" id="KW-1185">Reference proteome</keyword>
<dbReference type="Proteomes" id="UP000501452">
    <property type="component" value="Chromosome"/>
</dbReference>
<sequence>MAEKKKPAWLTGEPSDDTAVQQQTPRAGSRKGPLAEDDTGQILTADRVHEAVADDEQTRTVPRIPMPEPGANCPGRDAAAPGSNPLGELVGRLRANPMPLVIAAVALFVAVGFLWIVFGGGEDSSSADSGLSEGANGAQGLPADAFVGGPVTDSGVAFEPMRESGREAALTGAGLEWAGSVSEKEDGRGQTVTLDGPTAAQLERGFDLGSSDVETGVYAVAQEDTGEVLHVTTQTLVPQEQEAAADELTLGTVHAFANGKPSGYAFYLDRREAGSDRVVRTYVRPGQSSYRVSYDAPVTQATGEGDRNGAFVPLLVGWRGFEDTRTTRQGG</sequence>
<evidence type="ECO:0000313" key="4">
    <source>
        <dbReference type="Proteomes" id="UP000501452"/>
    </source>
</evidence>
<dbReference type="EMBL" id="CP045119">
    <property type="protein sequence ID" value="QIN84624.1"/>
    <property type="molecule type" value="Genomic_DNA"/>
</dbReference>
<dbReference type="KEGG" id="rub:GBA63_19695"/>
<feature type="transmembrane region" description="Helical" evidence="2">
    <location>
        <begin position="100"/>
        <end position="118"/>
    </location>
</feature>
<reference evidence="3 4" key="1">
    <citation type="submission" date="2019-10" db="EMBL/GenBank/DDBJ databases">
        <title>Rubrobacter sp nov SCSIO 52090 isolated from a deep-sea sediment in the South China Sea.</title>
        <authorList>
            <person name="Chen R.W."/>
        </authorList>
    </citation>
    <scope>NUCLEOTIDE SEQUENCE [LARGE SCALE GENOMIC DNA]</scope>
    <source>
        <strain evidence="3 4">SCSIO 52909</strain>
    </source>
</reference>
<dbReference type="AlphaFoldDB" id="A0A6G8QDP2"/>
<keyword evidence="2" id="KW-0812">Transmembrane</keyword>
<gene>
    <name evidence="3" type="ORF">GBA63_19695</name>
</gene>
<accession>A0A6G8QDP2</accession>
<keyword evidence="2" id="KW-0472">Membrane</keyword>
<feature type="region of interest" description="Disordered" evidence="1">
    <location>
        <begin position="1"/>
        <end position="40"/>
    </location>
</feature>
<organism evidence="3 4">
    <name type="scientific">Rubrobacter tropicus</name>
    <dbReference type="NCBI Taxonomy" id="2653851"/>
    <lineage>
        <taxon>Bacteria</taxon>
        <taxon>Bacillati</taxon>
        <taxon>Actinomycetota</taxon>
        <taxon>Rubrobacteria</taxon>
        <taxon>Rubrobacterales</taxon>
        <taxon>Rubrobacteraceae</taxon>
        <taxon>Rubrobacter</taxon>
    </lineage>
</organism>
<evidence type="ECO:0000256" key="2">
    <source>
        <dbReference type="SAM" id="Phobius"/>
    </source>
</evidence>
<proteinExistence type="predicted"/>